<dbReference type="OrthoDB" id="192611at2759"/>
<dbReference type="Gene3D" id="3.40.50.1460">
    <property type="match status" value="1"/>
</dbReference>
<dbReference type="FunFam" id="1.10.132.130:FF:000001">
    <property type="entry name" value="Vacuolar-processing enzyme beta-isozyme"/>
    <property type="match status" value="1"/>
</dbReference>
<keyword evidence="2" id="KW-0645">Protease</keyword>
<dbReference type="Gramene" id="OMO66605">
    <property type="protein sequence ID" value="OMO66605"/>
    <property type="gene ID" value="CCACVL1_21059"/>
</dbReference>
<dbReference type="OMA" id="GHFQILV"/>
<evidence type="ECO:0000256" key="2">
    <source>
        <dbReference type="ARBA" id="ARBA00022670"/>
    </source>
</evidence>
<dbReference type="GO" id="GO:0051603">
    <property type="term" value="P:proteolysis involved in protein catabolic process"/>
    <property type="evidence" value="ECO:0007669"/>
    <property type="project" value="InterPro"/>
</dbReference>
<dbReference type="Pfam" id="PF01650">
    <property type="entry name" value="Peptidase_C13"/>
    <property type="match status" value="1"/>
</dbReference>
<dbReference type="AlphaFoldDB" id="A0A1R3H8D4"/>
<dbReference type="InterPro" id="IPR048501">
    <property type="entry name" value="Legum_prodom"/>
</dbReference>
<keyword evidence="7" id="KW-0325">Glycoprotein</keyword>
<evidence type="ECO:0000256" key="6">
    <source>
        <dbReference type="ARBA" id="ARBA00023157"/>
    </source>
</evidence>
<dbReference type="InterPro" id="IPR046427">
    <property type="entry name" value="Legumain_prodom_sf"/>
</dbReference>
<evidence type="ECO:0000313" key="10">
    <source>
        <dbReference type="EMBL" id="OMO66605.1"/>
    </source>
</evidence>
<evidence type="ECO:0000256" key="8">
    <source>
        <dbReference type="PIRSR" id="PIRSR019663-1"/>
    </source>
</evidence>
<keyword evidence="5" id="KW-0788">Thiol protease</keyword>
<protein>
    <submittedName>
        <fullName evidence="10">Peptidase C13, legumain</fullName>
    </submittedName>
</protein>
<sequence>MNGTSHKLSSRISKFDHVENGNLNDNDNIEGKRWAVLIAGSNGYWNYRHQADVCHAYQILKNGGLEDENIIVFMFDDIAFDFSNPRPGIIINKPDGQDVYQGVPKDYTGEDVNVNNFLAVLLGNKTALTGQGSGKVVDSGPNDRIFIFYTDHGGPGILCMPGSEESLTTDDLISALKKKHEAKSYKSMVIYVEACESGSMFEGLLPRNLNIYAITASNANESSWGTYCPGFFPSPSPEYDTCLGDVFSVSWMEDSDIHDLRHETLQQQYQLVRRRTGFDYGDQGGSQVMQYGSVKIGKDFLFTYMGTNPENDDYYATTSNSNYNQSINLPITSKVVSQRDASLLHFSHKFERAAEGSPEKAEAQKELLGELSHRKHIDESINQIVTILFGHENVSKMLNSNQSAGKPLVDDWNCFKLLVNTYRKHCGSRSRCSLDVQVRALAKVGKSKGDIDENSFVGCYALCYILCYTPQTPPFSCAVKCLAKCIFQPKTPTPLQQTHYYCNLGCATSMCANLSTNQNPGGEKVGSCVDSCSRTCTTKN</sequence>
<dbReference type="PRINTS" id="PR00776">
    <property type="entry name" value="HEMOGLOBNASE"/>
</dbReference>
<dbReference type="STRING" id="210143.A0A1R3H8D4"/>
<gene>
    <name evidence="10" type="ORF">CCACVL1_21059</name>
</gene>
<proteinExistence type="inferred from homology"/>
<dbReference type="FunFam" id="3.40.50.1460:FF:000005">
    <property type="entry name" value="Vacuolar-processing enzyme beta-isozyme"/>
    <property type="match status" value="1"/>
</dbReference>
<keyword evidence="6" id="KW-1015">Disulfide bond</keyword>
<evidence type="ECO:0000313" key="11">
    <source>
        <dbReference type="Proteomes" id="UP000188268"/>
    </source>
</evidence>
<accession>A0A1R3H8D4</accession>
<organism evidence="10 11">
    <name type="scientific">Corchorus capsularis</name>
    <name type="common">Jute</name>
    <dbReference type="NCBI Taxonomy" id="210143"/>
    <lineage>
        <taxon>Eukaryota</taxon>
        <taxon>Viridiplantae</taxon>
        <taxon>Streptophyta</taxon>
        <taxon>Embryophyta</taxon>
        <taxon>Tracheophyta</taxon>
        <taxon>Spermatophyta</taxon>
        <taxon>Magnoliopsida</taxon>
        <taxon>eudicotyledons</taxon>
        <taxon>Gunneridae</taxon>
        <taxon>Pentapetalae</taxon>
        <taxon>rosids</taxon>
        <taxon>malvids</taxon>
        <taxon>Malvales</taxon>
        <taxon>Malvaceae</taxon>
        <taxon>Grewioideae</taxon>
        <taxon>Apeibeae</taxon>
        <taxon>Corchorus</taxon>
    </lineage>
</organism>
<dbReference type="Gene3D" id="1.10.132.130">
    <property type="match status" value="1"/>
</dbReference>
<feature type="active site" description="Nucleophile" evidence="8">
    <location>
        <position position="195"/>
    </location>
</feature>
<keyword evidence="4" id="KW-0378">Hydrolase</keyword>
<dbReference type="PIRSF" id="PIRSF019663">
    <property type="entry name" value="Legumain"/>
    <property type="match status" value="1"/>
</dbReference>
<dbReference type="GO" id="GO:0006624">
    <property type="term" value="P:vacuolar protein processing"/>
    <property type="evidence" value="ECO:0007669"/>
    <property type="project" value="TreeGrafter"/>
</dbReference>
<evidence type="ECO:0000256" key="7">
    <source>
        <dbReference type="ARBA" id="ARBA00023180"/>
    </source>
</evidence>
<name>A0A1R3H8D4_COCAP</name>
<comment type="similarity">
    <text evidence="1">Belongs to the peptidase C13 family.</text>
</comment>
<evidence type="ECO:0000256" key="5">
    <source>
        <dbReference type="ARBA" id="ARBA00022807"/>
    </source>
</evidence>
<comment type="caution">
    <text evidence="10">The sequence shown here is derived from an EMBL/GenBank/DDBJ whole genome shotgun (WGS) entry which is preliminary data.</text>
</comment>
<dbReference type="InterPro" id="IPR043577">
    <property type="entry name" value="AE"/>
</dbReference>
<dbReference type="InterPro" id="IPR001096">
    <property type="entry name" value="Peptidase_C13"/>
</dbReference>
<dbReference type="GO" id="GO:0005773">
    <property type="term" value="C:vacuole"/>
    <property type="evidence" value="ECO:0007669"/>
    <property type="project" value="GOC"/>
</dbReference>
<dbReference type="GO" id="GO:0004197">
    <property type="term" value="F:cysteine-type endopeptidase activity"/>
    <property type="evidence" value="ECO:0007669"/>
    <property type="project" value="InterPro"/>
</dbReference>
<feature type="domain" description="Legumain prodomain" evidence="9">
    <location>
        <begin position="365"/>
        <end position="444"/>
    </location>
</feature>
<evidence type="ECO:0000259" key="9">
    <source>
        <dbReference type="Pfam" id="PF20985"/>
    </source>
</evidence>
<keyword evidence="11" id="KW-1185">Reference proteome</keyword>
<dbReference type="PANTHER" id="PTHR12000">
    <property type="entry name" value="HEMOGLOBINASE FAMILY MEMBER"/>
    <property type="match status" value="1"/>
</dbReference>
<dbReference type="CDD" id="cd21115">
    <property type="entry name" value="legumain_C"/>
    <property type="match status" value="1"/>
</dbReference>
<dbReference type="PIRSF" id="PIRSF500139">
    <property type="entry name" value="AE"/>
    <property type="match status" value="1"/>
</dbReference>
<dbReference type="PANTHER" id="PTHR12000:SF55">
    <property type="entry name" value="VACUOLAR-PROCESSING ENZYME-LIKE"/>
    <property type="match status" value="1"/>
</dbReference>
<dbReference type="EMBL" id="AWWV01012514">
    <property type="protein sequence ID" value="OMO66605.1"/>
    <property type="molecule type" value="Genomic_DNA"/>
</dbReference>
<evidence type="ECO:0000256" key="1">
    <source>
        <dbReference type="ARBA" id="ARBA00009941"/>
    </source>
</evidence>
<feature type="active site" evidence="8">
    <location>
        <position position="152"/>
    </location>
</feature>
<keyword evidence="3" id="KW-0732">Signal</keyword>
<dbReference type="Proteomes" id="UP000188268">
    <property type="component" value="Unassembled WGS sequence"/>
</dbReference>
<reference evidence="10 11" key="1">
    <citation type="submission" date="2013-09" db="EMBL/GenBank/DDBJ databases">
        <title>Corchorus capsularis genome sequencing.</title>
        <authorList>
            <person name="Alam M."/>
            <person name="Haque M.S."/>
            <person name="Islam M.S."/>
            <person name="Emdad E.M."/>
            <person name="Islam M.M."/>
            <person name="Ahmed B."/>
            <person name="Halim A."/>
            <person name="Hossen Q.M.M."/>
            <person name="Hossain M.Z."/>
            <person name="Ahmed R."/>
            <person name="Khan M.M."/>
            <person name="Islam R."/>
            <person name="Rashid M.M."/>
            <person name="Khan S.A."/>
            <person name="Rahman M.S."/>
            <person name="Alam M."/>
        </authorList>
    </citation>
    <scope>NUCLEOTIDE SEQUENCE [LARGE SCALE GENOMIC DNA]</scope>
    <source>
        <strain evidence="11">cv. CVL-1</strain>
        <tissue evidence="10">Whole seedling</tissue>
    </source>
</reference>
<evidence type="ECO:0000256" key="4">
    <source>
        <dbReference type="ARBA" id="ARBA00022801"/>
    </source>
</evidence>
<dbReference type="Pfam" id="PF20985">
    <property type="entry name" value="Legum_prodom"/>
    <property type="match status" value="1"/>
</dbReference>
<evidence type="ECO:0000256" key="3">
    <source>
        <dbReference type="ARBA" id="ARBA00022729"/>
    </source>
</evidence>